<evidence type="ECO:0000313" key="6">
    <source>
        <dbReference type="EMBL" id="KAJ3578766.1"/>
    </source>
</evidence>
<comment type="caution">
    <text evidence="6">The sequence shown here is derived from an EMBL/GenBank/DDBJ whole genome shotgun (WGS) entry which is preliminary data.</text>
</comment>
<dbReference type="GO" id="GO:0006598">
    <property type="term" value="P:polyamine catabolic process"/>
    <property type="evidence" value="ECO:0007669"/>
    <property type="project" value="TreeGrafter"/>
</dbReference>
<dbReference type="SUPFAM" id="SSF51905">
    <property type="entry name" value="FAD/NAD(P)-binding domain"/>
    <property type="match status" value="1"/>
</dbReference>
<evidence type="ECO:0000256" key="2">
    <source>
        <dbReference type="ARBA" id="ARBA00023002"/>
    </source>
</evidence>
<dbReference type="EMBL" id="JANPWZ010000173">
    <property type="protein sequence ID" value="KAJ3578766.1"/>
    <property type="molecule type" value="Genomic_DNA"/>
</dbReference>
<feature type="binding site" evidence="3">
    <location>
        <position position="284"/>
    </location>
    <ligand>
        <name>FAD</name>
        <dbReference type="ChEBI" id="CHEBI:57692"/>
    </ligand>
</feature>
<proteinExistence type="inferred from homology"/>
<feature type="transmembrane region" description="Helical" evidence="4">
    <location>
        <begin position="12"/>
        <end position="31"/>
    </location>
</feature>
<evidence type="ECO:0000259" key="5">
    <source>
        <dbReference type="Pfam" id="PF01593"/>
    </source>
</evidence>
<comment type="cofactor">
    <cofactor evidence="1 4">
        <name>FAD</name>
        <dbReference type="ChEBI" id="CHEBI:57692"/>
    </cofactor>
</comment>
<sequence length="557" mass="62733">MSLNHTKTSSSFYMVLLLWILNLVGVLATVIPKRDVNDTSSGVAQDCQRTKVVILGAGIAGITTAQALSNNSVTDFLILEYKDHIGGRVHSANFGTGLDGKPLRVEYGANWIQGLGDPLRRENPIWTFEKKWNIQNHFSNFSRILTYNETGLTDFSEEIEAFENALAAMGERAGEILEDNLQDPTVRAGLSLVGWKPSQRAYPEASDAVEWWLYGECYINGEQAVTPEDSSLVFNAAVSNFTFLQFNDENNFVIDQRGHRAWIEGEASTFLAPDDQRLRLNTIVERVNYGSEGVIITTNDGSCVQADYAVCTFSLGVLQREDAIHFQPELPMWKKTAIEMFEIGVYTKIFLQFPHTFWPADKEFFLYADPYQRGWYPIWQSLDLEGFFPGSHILFVTLTGELSYRAEKMTDEETLEEVLAVLRSMFPGVEIPQPVAFTYPRWSEIPWAHGSFSVWPAGTTLEMHENLRANVYRLWFTGEHTSASYFGYMQGAWFEGRDAGSRISGLITGTCVGDPVEGECGERVKHDALHGTTTEDEYNVENGWDEEGFKNGTYGEK</sequence>
<keyword evidence="4" id="KW-0812">Transmembrane</keyword>
<name>A0A9W8NL97_9PEZI</name>
<dbReference type="InterPro" id="IPR050281">
    <property type="entry name" value="Flavin_monoamine_oxidase"/>
</dbReference>
<accession>A0A9W8NL97</accession>
<dbReference type="Pfam" id="PF01593">
    <property type="entry name" value="Amino_oxidase"/>
    <property type="match status" value="1"/>
</dbReference>
<organism evidence="6 7">
    <name type="scientific">Xylaria arbuscula</name>
    <dbReference type="NCBI Taxonomy" id="114810"/>
    <lineage>
        <taxon>Eukaryota</taxon>
        <taxon>Fungi</taxon>
        <taxon>Dikarya</taxon>
        <taxon>Ascomycota</taxon>
        <taxon>Pezizomycotina</taxon>
        <taxon>Sordariomycetes</taxon>
        <taxon>Xylariomycetidae</taxon>
        <taxon>Xylariales</taxon>
        <taxon>Xylariaceae</taxon>
        <taxon>Xylaria</taxon>
    </lineage>
</organism>
<keyword evidence="4" id="KW-0274">FAD</keyword>
<dbReference type="PRINTS" id="PR00757">
    <property type="entry name" value="AMINEOXDASEF"/>
</dbReference>
<keyword evidence="7" id="KW-1185">Reference proteome</keyword>
<gene>
    <name evidence="6" type="ORF">NPX13_g1800</name>
</gene>
<evidence type="ECO:0000313" key="7">
    <source>
        <dbReference type="Proteomes" id="UP001148614"/>
    </source>
</evidence>
<keyword evidence="2 4" id="KW-0560">Oxidoreductase</keyword>
<dbReference type="GO" id="GO:0016491">
    <property type="term" value="F:oxidoreductase activity"/>
    <property type="evidence" value="ECO:0007669"/>
    <property type="project" value="UniProtKB-KW"/>
</dbReference>
<dbReference type="SUPFAM" id="SSF54373">
    <property type="entry name" value="FAD-linked reductases, C-terminal domain"/>
    <property type="match status" value="1"/>
</dbReference>
<dbReference type="InterPro" id="IPR036188">
    <property type="entry name" value="FAD/NAD-bd_sf"/>
</dbReference>
<evidence type="ECO:0000256" key="3">
    <source>
        <dbReference type="PIRSR" id="PIRSR601613-1"/>
    </source>
</evidence>
<feature type="domain" description="Amine oxidase" evidence="5">
    <location>
        <begin position="59"/>
        <end position="502"/>
    </location>
</feature>
<evidence type="ECO:0000256" key="4">
    <source>
        <dbReference type="RuleBase" id="RU362067"/>
    </source>
</evidence>
<keyword evidence="4" id="KW-0472">Membrane</keyword>
<dbReference type="VEuPathDB" id="FungiDB:F4678DRAFT_469316"/>
<dbReference type="Proteomes" id="UP001148614">
    <property type="component" value="Unassembled WGS sequence"/>
</dbReference>
<reference evidence="6" key="1">
    <citation type="submission" date="2022-07" db="EMBL/GenBank/DDBJ databases">
        <title>Genome Sequence of Xylaria arbuscula.</title>
        <authorList>
            <person name="Buettner E."/>
        </authorList>
    </citation>
    <scope>NUCLEOTIDE SEQUENCE</scope>
    <source>
        <strain evidence="6">VT107</strain>
    </source>
</reference>
<dbReference type="Gene3D" id="3.90.660.10">
    <property type="match status" value="1"/>
</dbReference>
<keyword evidence="4" id="KW-0285">Flavoprotein</keyword>
<comment type="similarity">
    <text evidence="4">Belongs to the flavin monoamine oxidase family.</text>
</comment>
<evidence type="ECO:0000256" key="1">
    <source>
        <dbReference type="ARBA" id="ARBA00001974"/>
    </source>
</evidence>
<dbReference type="AlphaFoldDB" id="A0A9W8NL97"/>
<dbReference type="PANTHER" id="PTHR10742">
    <property type="entry name" value="FLAVIN MONOAMINE OXIDASE"/>
    <property type="match status" value="1"/>
</dbReference>
<protein>
    <recommendedName>
        <fullName evidence="4">Amine oxidase</fullName>
        <ecNumber evidence="4">1.4.3.-</ecNumber>
    </recommendedName>
</protein>
<dbReference type="InterPro" id="IPR001613">
    <property type="entry name" value="Flavin_amine_oxidase"/>
</dbReference>
<dbReference type="PANTHER" id="PTHR10742:SF313">
    <property type="entry name" value="AMINE OXIDASE"/>
    <property type="match status" value="1"/>
</dbReference>
<dbReference type="Gene3D" id="3.50.50.60">
    <property type="entry name" value="FAD/NAD(P)-binding domain"/>
    <property type="match status" value="1"/>
</dbReference>
<dbReference type="InterPro" id="IPR002937">
    <property type="entry name" value="Amino_oxidase"/>
</dbReference>
<dbReference type="EC" id="1.4.3.-" evidence="4"/>
<keyword evidence="4" id="KW-1133">Transmembrane helix</keyword>